<feature type="signal peptide" evidence="2">
    <location>
        <begin position="1"/>
        <end position="23"/>
    </location>
</feature>
<keyword evidence="4" id="KW-1185">Reference proteome</keyword>
<evidence type="ECO:0000313" key="4">
    <source>
        <dbReference type="Proteomes" id="UP000828251"/>
    </source>
</evidence>
<gene>
    <name evidence="3" type="ORF">J1N35_008990</name>
</gene>
<evidence type="ECO:0000256" key="2">
    <source>
        <dbReference type="SAM" id="SignalP"/>
    </source>
</evidence>
<reference evidence="3 4" key="1">
    <citation type="journal article" date="2021" name="Plant Biotechnol. J.">
        <title>Multi-omics assisted identification of the key and species-specific regulatory components of drought-tolerant mechanisms in Gossypium stocksii.</title>
        <authorList>
            <person name="Yu D."/>
            <person name="Ke L."/>
            <person name="Zhang D."/>
            <person name="Wu Y."/>
            <person name="Sun Y."/>
            <person name="Mei J."/>
            <person name="Sun J."/>
            <person name="Sun Y."/>
        </authorList>
    </citation>
    <scope>NUCLEOTIDE SEQUENCE [LARGE SCALE GENOMIC DNA]</scope>
    <source>
        <strain evidence="4">cv. E1</strain>
        <tissue evidence="3">Leaf</tissue>
    </source>
</reference>
<organism evidence="3 4">
    <name type="scientific">Gossypium stocksii</name>
    <dbReference type="NCBI Taxonomy" id="47602"/>
    <lineage>
        <taxon>Eukaryota</taxon>
        <taxon>Viridiplantae</taxon>
        <taxon>Streptophyta</taxon>
        <taxon>Embryophyta</taxon>
        <taxon>Tracheophyta</taxon>
        <taxon>Spermatophyta</taxon>
        <taxon>Magnoliopsida</taxon>
        <taxon>eudicotyledons</taxon>
        <taxon>Gunneridae</taxon>
        <taxon>Pentapetalae</taxon>
        <taxon>rosids</taxon>
        <taxon>malvids</taxon>
        <taxon>Malvales</taxon>
        <taxon>Malvaceae</taxon>
        <taxon>Malvoideae</taxon>
        <taxon>Gossypium</taxon>
    </lineage>
</organism>
<evidence type="ECO:0000256" key="1">
    <source>
        <dbReference type="SAM" id="MobiDB-lite"/>
    </source>
</evidence>
<evidence type="ECO:0008006" key="5">
    <source>
        <dbReference type="Google" id="ProtNLM"/>
    </source>
</evidence>
<feature type="region of interest" description="Disordered" evidence="1">
    <location>
        <begin position="98"/>
        <end position="122"/>
    </location>
</feature>
<evidence type="ECO:0000313" key="3">
    <source>
        <dbReference type="EMBL" id="KAH1115612.1"/>
    </source>
</evidence>
<keyword evidence="2" id="KW-0732">Signal</keyword>
<dbReference type="PANTHER" id="PTHR36595:SF3">
    <property type="entry name" value="TRANSMEMBRANE PROTEIN"/>
    <property type="match status" value="1"/>
</dbReference>
<proteinExistence type="predicted"/>
<accession>A0A9D3W9W3</accession>
<dbReference type="AlphaFoldDB" id="A0A9D3W9W3"/>
<feature type="chain" id="PRO_5039313704" description="DUF4408 domain-containing protein" evidence="2">
    <location>
        <begin position="24"/>
        <end position="161"/>
    </location>
</feature>
<sequence length="161" mass="18267">MKLFCSCLILFVVSLLLLRSLSTRNLEFLHNPVSLFVLFNAMLISVTFASHKQSTNEVDGEFTYLGSSCEVGTSLDDTQQCGDMVDVCRDDTGCSDGYYEDDDSDSDDNDDGDDGWFAEEGEYSDDLQRRIEDFIAKVNNGWREEWLNEKEDSITEWSESS</sequence>
<dbReference type="OrthoDB" id="1747626at2759"/>
<protein>
    <recommendedName>
        <fullName evidence="5">DUF4408 domain-containing protein</fullName>
    </recommendedName>
</protein>
<comment type="caution">
    <text evidence="3">The sequence shown here is derived from an EMBL/GenBank/DDBJ whole genome shotgun (WGS) entry which is preliminary data.</text>
</comment>
<dbReference type="PANTHER" id="PTHR36595">
    <property type="entry name" value="TRANSMEMBRANE PROTEIN"/>
    <property type="match status" value="1"/>
</dbReference>
<dbReference type="Proteomes" id="UP000828251">
    <property type="component" value="Unassembled WGS sequence"/>
</dbReference>
<dbReference type="EMBL" id="JAIQCV010000003">
    <property type="protein sequence ID" value="KAH1115612.1"/>
    <property type="molecule type" value="Genomic_DNA"/>
</dbReference>
<name>A0A9D3W9W3_9ROSI</name>